<comment type="caution">
    <text evidence="3">The sequence shown here is derived from an EMBL/GenBank/DDBJ whole genome shotgun (WGS) entry which is preliminary data.</text>
</comment>
<dbReference type="InterPro" id="IPR013783">
    <property type="entry name" value="Ig-like_fold"/>
</dbReference>
<dbReference type="Pfam" id="PF13585">
    <property type="entry name" value="CHU_C"/>
    <property type="match status" value="1"/>
</dbReference>
<evidence type="ECO:0000259" key="2">
    <source>
        <dbReference type="Pfam" id="PF19406"/>
    </source>
</evidence>
<dbReference type="Gene3D" id="2.60.40.10">
    <property type="entry name" value="Immunoglobulins"/>
    <property type="match status" value="7"/>
</dbReference>
<feature type="domain" description="PKD-like" evidence="2">
    <location>
        <begin position="2833"/>
        <end position="2926"/>
    </location>
</feature>
<dbReference type="Gene3D" id="2.60.40.4070">
    <property type="match status" value="1"/>
</dbReference>
<dbReference type="Proteomes" id="UP000295741">
    <property type="component" value="Unassembled WGS sequence"/>
</dbReference>
<proteinExistence type="predicted"/>
<protein>
    <submittedName>
        <fullName evidence="3">Gliding motility-associated-like protein</fullName>
    </submittedName>
</protein>
<organism evidence="3 4">
    <name type="scientific">Sediminibacterium goheungense</name>
    <dbReference type="NCBI Taxonomy" id="1086393"/>
    <lineage>
        <taxon>Bacteria</taxon>
        <taxon>Pseudomonadati</taxon>
        <taxon>Bacteroidota</taxon>
        <taxon>Chitinophagia</taxon>
        <taxon>Chitinophagales</taxon>
        <taxon>Chitinophagaceae</taxon>
        <taxon>Sediminibacterium</taxon>
    </lineage>
</organism>
<accession>A0A4R6IWE4</accession>
<dbReference type="InterPro" id="IPR026341">
    <property type="entry name" value="T9SS_type_B"/>
</dbReference>
<dbReference type="GO" id="GO:0016020">
    <property type="term" value="C:membrane"/>
    <property type="evidence" value="ECO:0007669"/>
    <property type="project" value="InterPro"/>
</dbReference>
<feature type="domain" description="PKD-like" evidence="2">
    <location>
        <begin position="3833"/>
        <end position="3913"/>
    </location>
</feature>
<feature type="domain" description="PKD-like" evidence="2">
    <location>
        <begin position="3383"/>
        <end position="3462"/>
    </location>
</feature>
<dbReference type="InterPro" id="IPR045828">
    <property type="entry name" value="PKD_Bacteroidetes"/>
</dbReference>
<feature type="domain" description="PKD-like" evidence="2">
    <location>
        <begin position="3922"/>
        <end position="4003"/>
    </location>
</feature>
<dbReference type="GO" id="GO:0005509">
    <property type="term" value="F:calcium ion binding"/>
    <property type="evidence" value="ECO:0007669"/>
    <property type="project" value="InterPro"/>
</dbReference>
<feature type="domain" description="PKD-like" evidence="2">
    <location>
        <begin position="3561"/>
        <end position="3642"/>
    </location>
</feature>
<dbReference type="SUPFAM" id="SSF49313">
    <property type="entry name" value="Cadherin-like"/>
    <property type="match status" value="1"/>
</dbReference>
<feature type="domain" description="PKD-like" evidence="2">
    <location>
        <begin position="902"/>
        <end position="989"/>
    </location>
</feature>
<dbReference type="Gene3D" id="2.60.40.2700">
    <property type="match status" value="1"/>
</dbReference>
<sequence length="4357" mass="450048">MQIAYFQNILLRKRSISIFYKHCFFVLLLLCSSSMVVQSQTAPANITYNGGLQWVTPFATRTTPLNLAPSAGTGGTPTSYSISPALPPGLNFNTTTGVISGTRSALHVATSHTITASNAFGSTTIEFAIAVDDVPNFTGIGIGSVVPAALYSVRKMNSGYNGMAMLVRRNSDNAIKHIGFTAEGHLDTTALKNFVGTSANDSGFVQVWYNQSGYGIDSAQLNPSRQPIIVGAGRVLRGGGTANRPTLVFNGSRWLTSKANVPISGLSTFSANAVAEMTTAAFYGRIISVRSSSASSDESGIGNASLLNVHASNNYLGSIRNGNYLGDGPSTFSLNTQFTAMTMFSPSGGGFTDSIVSNLRPISRVLTTTTGGSALGSNMILSIGWSNVANFPTNGGNPLNGRIAEVILLPSILPFTPSTNPRVALASNQTNYYGITVSAPAGIVYTSFKHQLGKGIPFYLQPSNSTAGAATSFSISPALPAGLTFNTATGIITGTPTVTSALTTYTVTASNAAGNFNTTFSLTVADTPDFAAIGLSGVTPTAAYSLRKLNASYNGPAIHIQVRAAGSAYNSSVLASGDIGFDANGTLDTVAMKTLVASRDAYIAFWYDQSGNNRTMQIYPGGANEYPRIMAAGVIHTLRGLPTLDFNWSGRTVLYTNETTVTNALSAHVNGVLSAEQSAVNAALLSSISSTTTGDGMILRTGLNFTGSGFLNNPGGTNINGGAFASPGSIPALNTPYIATFKRGGTTSSGYQGTGGMWIGRQAGGGHGSINGFLSELFVLPSITENQRTSLELGQSAYYFGQTITSVTTTNICSGQALSYTATATVPGTFTWSRAAVAGISNVASLNNVTATIAETLVNTTNAPIIVPYTIAFTGSETGITSTYTLEVTVNPRPSISAGTLTTCSGVAFNFTPTGSIIPVGTIYTWTNPTITVSSGSITGGSAQAVGQATISQLLTSTSSSNGTARYFITPVAASCVGTAVTLTVTVQPPVTNNTINNTTATTCNGVTPPAFTASTPIGGTGAYTFLWQSSTDGTNFVAASGTNNTATYAPGVLTQDIWYRRIVSSGTCNANTSNAFKITVSGLPLSVGTQPVGITVCNNTSTNLIVGAAGGSGSYNYQWYFNSTNSNTGGVSLGNAPTAQTASYTVPASATAGDRFYYVVITDAICGMNVSSDVATVTTLAALSVGSHPLATQTVCNNVSTTLTAAAAGATGTYSYQWFSNSTNSNTGGTSLGSGAGAQTATYTVPATATAGNRFYYVVFTDETCGVTRSSNTATVTTRAALTVGTQPTGRTICNNISTTLSTAGAGATGNYSFQWFSNTTGSNVGGTNLGSAAGAQTDTYTVPATVTVGTRFYYVEITDATCGVTVKSSAAPVITLATVGFTTQPIVSQTICNNTSIALTVGAVTGGSGNFSIRWHSNSSNSNTGGTPIAPGNGSGTVTYTVPATTTAGDRYFYAVVTDNNCSVSYSSDAATVTTRSALTVATQPASIQTICNNVGTTLTVAASGASGSYTYQWFSNSSNSNTGGTSLGSGSGAQTATYSVPATATPGDRFYYVVITDVTCGVNISSNAATITTRTPLTVGTQPLTQLSCNNVPVTITAAGAGGSLSYTYQWFSNSSLSNTGGTSISGANSASYIIPASAVESEQRYFYAVITDAICMVSVPTQAARVTTGGALTILSQPTSQTLCNNTAVGVTALVTGGSLSYTYQWFSNSTLSNTGGTVIAGANAANYTIPGTATAGDRYYYAVITENSCGQQLVTNPFTITTRPLLTVGVTPANQIICNNTTIDVQTAGAGGSGVYIYQWYNNTSLSNTGGTNLGSVQGANTNTYSIPATTVAGERYYYVEIRDAGCDQLVRTNAFKITTGQVLSVQAQPQSQVVCNNSTANISVLPSGGTGLYTYQWFSNTVNSNTGGINLGSSSGAQTSNYTVPGTTVSGDRFYYVVITDASCGATIRSNATRITTGVALSVGTQPVSQIVCNNTSVAINTTGAGASLSYTYQWYSNASNSNTGGTLITGANASSYTVPATLTAGDRFYYAVITDASCGLQVTTTVATINTRSALVVNTHPLSQTICNNVTIDLPVSVSGGSGTYTYQWYSNTVNSNSGGTSLGSLSGANSSIYTIPAIAVSGNRYYYAVITDTECGVSVTTNAATIFTRTALTVGTQPQSVQTIINNTTTNITVAGGGATGAYNYQWYQSLSRTNTGGSIIGGATGATFTVPATAIAGSRYFYAVITDAGCGTNISSDVAEVITTGTLTISSQPLSQTVCNNTSTTLSVLAAGGSTSFIYQWYSNIINSTTGATLINGATNQNYTVPASNLVNDRYFYVVITDANLGNTITSDIAKITTRSGTPVIVNTQPAAVSAICLNGTVSLQVGAIGGASGTFVYQWYSNNVASNTGGTLIPGQTGTSFSTSLNSLDTRFYYATVADPTCGTGVPSNVATVNVRALPSVSVVPLQQTVCLNAGALTADATVAGGAGSVSYQWYSNTTNSTVGGTSLGTDNGARTLSFTPSASSLGTMYYYVEANFSGNGCGVVKSNTHQVTVNYVALPSDIVITTPNLNLCKGLSTSLKASLSATSTIQDPVFNWYADANFTILLGTGTDFVTPVLNNTTTYYVKVSGSNACENLPGNGQSQTIAVTEQAPEVILPANLTVCAGVNTSQIAFSSTVSGTTYTWTNNNTSIGLAASGNGNIPSFLTVNSNLTNRVAGISVTPFANGCVGVTKTFTITVVPNALVNDTSFIVCSAAPLNYTPVNVPSGKKYSWVVSSVPPTITGASDNLIPVSSFSQTLSSTSATPVNVVYAVTPDGCSDRTFTVTITVNPVPQINNQSLTSAICNGAGFTTSNFAGIVPEGTLYTWTIPTSNPLGAVTGGNGQSIKQSVVNENNLFHSRSDIANAIYLITPFSSAVLGGCVGQSFTLTVPVNPKPVLVTTSAGSICNRTAAVYTPSSLTAGVSYTWRRLVQPNISNEAASGVNGFSEVLHNTAAFPVLVDYEYTLTANGCSNTQIVQVLVNPDPLLSSPTSLNVCSGALLNYTPSSLTTGTSFTWSRAVVAGIRNLSNAGTSDIFEALVNTSNDPVEVTYRFTLTANGCTHNEEVRVTVNPIPAIADITQQAVCSGTPVQVNFTGSQVAGTVYNWTNGNSNIGLASSGTGNILFTTANTSNQLQTASISVVPVANGCSGSAKNFNILVQSPLTLSSSTTPSAICTNTAFVYTPESNAPNVSFSWSRAFVNGISNGAATGNGIIREILVNNSTVPVKVTYEMTLTANGCNSTQLISVTVNPIPAVSNITDKVVCNGSSVEINFTGSPVAGTAYNWTNTNSNIGLASSGTGNILFTATNISTRVLTGSLSVTPVANGCSGPAKSFAIQVQPTLVLTSSTAPLPICTNTEFIYVPESNAENVSFSWSRALVNGISNGAATGTGTIRETLINDSNVPVKVSYEITITANGCTSIQLISVTVNPMPTMNDIAENTVCNGAAVEISFNGSPVAGTLYNWTNSNSNIGLPSSGTGNILFTATNLSTQLLTGSLSVVPVVNGCSGAAKTFNIKVQPTLSLSSSATPPAICSNTVFSYQPQSVTTGVSFSWSRAIVNGISNTVASGTGKIEETLINNTNTAIQVPYEITITSTNGCSAKKMIVVTVNPTPSVANVSNRILCNNSVAVINFSGSSVNNTNYRWTNDNTDLGILSEGLNDIFFVATNTTNKPIVSNLVVTPEAGFCKGSPITFTITINPSLKLKTATSLPAVCSNQLLTYEPLVEGNSNAVISWTRPSVFGISNRAASGTGLISERLVNTTSLPVLVTYVITIASEGCSSTENVSVLINPAINITNAGSGFSICSKEAFLFSPVLSVSGAQLTWAREAVPGISNAAGTGVGDIAEVLVNTTSVPVDVLYKYTISQSSACVADQFVKVTVQPQPQLISSKVLEVCSNVSVGYSPESNLTGTNFTWNRPAITGIANSASGGIGIIGESLVNRTNQSIVVTYQINMNNINACSNTDSIKVTVKPSPTVNIMSDQLVCKDARTQVIQFTGVQPNTIFNWTNTETGIGLAASGTGNIPSFIATNRGSLPLSATIDVVPELNGCKGASASVLRFTVNPGISSQFIESAPLAACPNELVGPLIASYPNGGDGVNYAFQWMVSTDRLNYTPITTSGANNRRFFAQAQTKDTWYKMMVSSGGCTAYTDSVKVRMGVAPVVTVSNKDNYTISIGNATQLVAEGATSYIWTPRSYISDAFISNPLVSPLTDNFRYVVTGINSDGCTDTASVIIKVTEGYSITPNNILTPNNDGYNDLWVIKNIQHYSTHRISIYNANGSLIKTPWVNNYVSWDGKNDAGVTVPAGTYYYVIDLGSGKALIKGSLTIIY</sequence>
<feature type="domain" description="PKD-like" evidence="2">
    <location>
        <begin position="3203"/>
        <end position="3283"/>
    </location>
</feature>
<feature type="domain" description="PKD-like" evidence="2">
    <location>
        <begin position="2742"/>
        <end position="2823"/>
    </location>
</feature>
<evidence type="ECO:0000313" key="3">
    <source>
        <dbReference type="EMBL" id="TDO27029.1"/>
    </source>
</evidence>
<gene>
    <name evidence="3" type="ORF">BC659_2345</name>
</gene>
<evidence type="ECO:0000313" key="4">
    <source>
        <dbReference type="Proteomes" id="UP000295741"/>
    </source>
</evidence>
<dbReference type="Gene3D" id="2.60.120.200">
    <property type="match status" value="2"/>
</dbReference>
<dbReference type="NCBIfam" id="TIGR04131">
    <property type="entry name" value="Bac_Flav_CTERM"/>
    <property type="match status" value="1"/>
</dbReference>
<feature type="domain" description="PKD-like" evidence="2">
    <location>
        <begin position="811"/>
        <end position="894"/>
    </location>
</feature>
<dbReference type="OrthoDB" id="1652165at2"/>
<evidence type="ECO:0000259" key="1">
    <source>
        <dbReference type="Pfam" id="PF19081"/>
    </source>
</evidence>
<keyword evidence="4" id="KW-1185">Reference proteome</keyword>
<dbReference type="InterPro" id="IPR044023">
    <property type="entry name" value="Ig_7"/>
</dbReference>
<dbReference type="EMBL" id="SNWP01000011">
    <property type="protein sequence ID" value="TDO27029.1"/>
    <property type="molecule type" value="Genomic_DNA"/>
</dbReference>
<name>A0A4R6IWE4_9BACT</name>
<reference evidence="3 4" key="1">
    <citation type="submission" date="2019-03" db="EMBL/GenBank/DDBJ databases">
        <title>Genomic Encyclopedia of Archaeal and Bacterial Type Strains, Phase II (KMG-II): from individual species to whole genera.</title>
        <authorList>
            <person name="Goeker M."/>
        </authorList>
    </citation>
    <scope>NUCLEOTIDE SEQUENCE [LARGE SCALE GENOMIC DNA]</scope>
    <source>
        <strain evidence="3 4">DSM 28323</strain>
    </source>
</reference>
<dbReference type="Pfam" id="PF19406">
    <property type="entry name" value="PKD_5"/>
    <property type="match status" value="10"/>
</dbReference>
<dbReference type="Pfam" id="PF19081">
    <property type="entry name" value="Ig_7"/>
    <property type="match status" value="1"/>
</dbReference>
<dbReference type="InterPro" id="IPR015919">
    <property type="entry name" value="Cadherin-like_sf"/>
</dbReference>
<feature type="domain" description="Ig-like" evidence="1">
    <location>
        <begin position="2553"/>
        <end position="2626"/>
    </location>
</feature>
<feature type="domain" description="PKD-like" evidence="2">
    <location>
        <begin position="3024"/>
        <end position="3104"/>
    </location>
</feature>